<dbReference type="CDD" id="cd22363">
    <property type="entry name" value="tRNA-intron_lyase_C"/>
    <property type="match status" value="1"/>
</dbReference>
<sequence>MSATVLFELKKKRRAPSTKKSPFPLVFNLGCDDKSSIVTWQFYRGTLRPDGVEVAAREDMKNLYNMGYFGKGSLSRSAPRFKAATADVEDAPEMSQRRFERHKHMQEQASLDTKEAQNNAKPPRFVLLRRDEATDEVNPQCTPKLDPQAEDCKASPAEQTEGSDQDITQIFEGTVSKADDEASTSQTKPLRHRKRGKRSRCRKSNGDEDIIEVFSKTKLERQQEQADVDPQENPVSHGNGTEDVADSVADEVMEDVADSVPSTHSCAAEVEVGAGSDHDITELPSEAALDSRENADTGILQIDLGGDEEEPGKNDVEEAVQRPKVGCANDCGSSLSICKANDIEVITSDNGPRLERDHRLFSAEDPCPVDEYLQLFFEEAYFLSYGLGCLIVQENNEELDLLKLWQRLCALCPTFPARYAAYHHFRSKGWVVRTGSRYAADYLLYKDGPAFYHATFSVLVRQAWSETLEEAEDRRLRSWTSLAGLIRLSASAAKAVLLCYVVIPKDADLSTPECLRSFKIQELLLRRWITSEERERKDDG</sequence>
<evidence type="ECO:0000256" key="2">
    <source>
        <dbReference type="ARBA" id="ARBA00012573"/>
    </source>
</evidence>
<dbReference type="EMBL" id="ABJB010313804">
    <property type="status" value="NOT_ANNOTATED_CDS"/>
    <property type="molecule type" value="Genomic_DNA"/>
</dbReference>
<dbReference type="PIRSF" id="PIRSF011789">
    <property type="entry name" value="tRNA_splic_SEN2"/>
    <property type="match status" value="1"/>
</dbReference>
<dbReference type="VEuPathDB" id="VectorBase:ISCP_022485"/>
<feature type="domain" description="tRNA intron endonuclease catalytic" evidence="9">
    <location>
        <begin position="415"/>
        <end position="501"/>
    </location>
</feature>
<keyword evidence="10" id="KW-0540">Nuclease</keyword>
<comment type="catalytic activity">
    <reaction evidence="6">
        <text>pretRNA = a 3'-half-tRNA molecule with a 5'-OH end + a 5'-half-tRNA molecule with a 2',3'-cyclic phosphate end + an intron with a 2',3'-cyclic phosphate and a 5'-hydroxyl terminus.</text>
        <dbReference type="EC" id="4.6.1.16"/>
    </reaction>
</comment>
<evidence type="ECO:0000256" key="1">
    <source>
        <dbReference type="ARBA" id="ARBA00008078"/>
    </source>
</evidence>
<evidence type="ECO:0000256" key="3">
    <source>
        <dbReference type="ARBA" id="ARBA00022694"/>
    </source>
</evidence>
<dbReference type="Proteomes" id="UP000001555">
    <property type="component" value="Unassembled WGS sequence"/>
</dbReference>
<dbReference type="InterPro" id="IPR016589">
    <property type="entry name" value="tRNA_splic_SEN2"/>
</dbReference>
<comment type="similarity">
    <text evidence="1">Belongs to the tRNA-intron endonuclease family.</text>
</comment>
<dbReference type="GO" id="GO:0000379">
    <property type="term" value="P:tRNA-type intron splice site recognition and cleavage"/>
    <property type="evidence" value="ECO:0000318"/>
    <property type="project" value="GO_Central"/>
</dbReference>
<dbReference type="EC" id="4.6.1.16" evidence="2"/>
<protein>
    <recommendedName>
        <fullName evidence="2">tRNA-intron lyase</fullName>
        <ecNumber evidence="2">4.6.1.16</ecNumber>
    </recommendedName>
    <alternativeName>
        <fullName evidence="5">tRNA-intron endonuclease Sen2</fullName>
    </alternativeName>
</protein>
<dbReference type="GO" id="GO:0000214">
    <property type="term" value="C:tRNA-intron endonuclease complex"/>
    <property type="evidence" value="ECO:0000318"/>
    <property type="project" value="GO_Central"/>
</dbReference>
<dbReference type="GO" id="GO:0000213">
    <property type="term" value="F:tRNA-intron lyase activity"/>
    <property type="evidence" value="ECO:0000318"/>
    <property type="project" value="GO_Central"/>
</dbReference>
<proteinExistence type="evidence at protein level"/>
<dbReference type="InterPro" id="IPR011856">
    <property type="entry name" value="tRNA_endonuc-like_dom_sf"/>
</dbReference>
<evidence type="ECO:0000259" key="9">
    <source>
        <dbReference type="Pfam" id="PF01974"/>
    </source>
</evidence>
<dbReference type="PANTHER" id="PTHR21227:SF0">
    <property type="entry name" value="TRNA-SPLICING ENDONUCLEASE SUBUNIT SEN2"/>
    <property type="match status" value="1"/>
</dbReference>
<dbReference type="PANTHER" id="PTHR21227">
    <property type="entry name" value="TRNA-SPLICING ENDONUCLEASE SUBUNIT SEN2"/>
    <property type="match status" value="1"/>
</dbReference>
<feature type="active site" evidence="7">
    <location>
        <position position="453"/>
    </location>
</feature>
<dbReference type="InterPro" id="IPR006677">
    <property type="entry name" value="tRNA_intron_Endonuc_cat-like"/>
</dbReference>
<dbReference type="Pfam" id="PF01974">
    <property type="entry name" value="tRNA_int_endo"/>
    <property type="match status" value="1"/>
</dbReference>
<dbReference type="GO" id="GO:0016787">
    <property type="term" value="F:hydrolase activity"/>
    <property type="evidence" value="ECO:0007669"/>
    <property type="project" value="UniProtKB-KW"/>
</dbReference>
<dbReference type="InterPro" id="IPR006676">
    <property type="entry name" value="tRNA_splic"/>
</dbReference>
<dbReference type="VEuPathDB" id="VectorBase:ISCW013300"/>
<dbReference type="AlphaFoldDB" id="B7QA69"/>
<feature type="compositionally biased region" description="Basic and acidic residues" evidence="8">
    <location>
        <begin position="215"/>
        <end position="224"/>
    </location>
</feature>
<feature type="region of interest" description="Disordered" evidence="8">
    <location>
        <begin position="133"/>
        <end position="243"/>
    </location>
</feature>
<keyword evidence="4" id="KW-0456">Lyase</keyword>
<keyword evidence="10" id="KW-0255">Endonuclease</keyword>
<dbReference type="InParanoid" id="B7QA69"/>
<evidence type="ECO:0000256" key="6">
    <source>
        <dbReference type="ARBA" id="ARBA00034031"/>
    </source>
</evidence>
<evidence type="ECO:0000313" key="10">
    <source>
        <dbReference type="EMBL" id="EEC15741.1"/>
    </source>
</evidence>
<evidence type="ECO:0000313" key="12">
    <source>
        <dbReference type="Proteomes" id="UP000001555"/>
    </source>
</evidence>
<dbReference type="KEGG" id="isc:8038196"/>
<dbReference type="GO" id="GO:0005737">
    <property type="term" value="C:cytoplasm"/>
    <property type="evidence" value="ECO:0000318"/>
    <property type="project" value="GO_Central"/>
</dbReference>
<dbReference type="EMBL" id="ABJB010634250">
    <property type="status" value="NOT_ANNOTATED_CDS"/>
    <property type="molecule type" value="Genomic_DNA"/>
</dbReference>
<keyword evidence="13" id="KW-1267">Proteomics identification</keyword>
<dbReference type="SUPFAM" id="SSF53032">
    <property type="entry name" value="tRNA-intron endonuclease catalytic domain-like"/>
    <property type="match status" value="1"/>
</dbReference>
<evidence type="ECO:0007829" key="13">
    <source>
        <dbReference type="PeptideAtlas" id="B7QA69"/>
    </source>
</evidence>
<feature type="active site" evidence="7">
    <location>
        <position position="445"/>
    </location>
</feature>
<keyword evidence="12" id="KW-1185">Reference proteome</keyword>
<keyword evidence="10" id="KW-0378">Hydrolase</keyword>
<dbReference type="PaxDb" id="6945-B7QA69"/>
<evidence type="ECO:0000256" key="5">
    <source>
        <dbReference type="ARBA" id="ARBA00032432"/>
    </source>
</evidence>
<dbReference type="STRING" id="6945.B7QA69"/>
<dbReference type="VEuPathDB" id="VectorBase:ISCI013300"/>
<keyword evidence="3" id="KW-0819">tRNA processing</keyword>
<dbReference type="OrthoDB" id="10249562at2759"/>
<reference evidence="11" key="2">
    <citation type="submission" date="2020-05" db="UniProtKB">
        <authorList>
            <consortium name="EnsemblMetazoa"/>
        </authorList>
    </citation>
    <scope>IDENTIFICATION</scope>
    <source>
        <strain evidence="11">wikel</strain>
    </source>
</reference>
<dbReference type="EMBL" id="DS892726">
    <property type="protein sequence ID" value="EEC15741.1"/>
    <property type="molecule type" value="Genomic_DNA"/>
</dbReference>
<dbReference type="InterPro" id="IPR036167">
    <property type="entry name" value="tRNA_intron_Endo_cat-like_sf"/>
</dbReference>
<gene>
    <name evidence="11" type="primary">8038196</name>
    <name evidence="10" type="ORF">IscW_ISCW013300</name>
</gene>
<dbReference type="EnsemblMetazoa" id="ISCW013300-RA">
    <property type="protein sequence ID" value="ISCW013300-PA"/>
    <property type="gene ID" value="ISCW013300"/>
</dbReference>
<feature type="active site" evidence="7">
    <location>
        <position position="494"/>
    </location>
</feature>
<feature type="compositionally biased region" description="Polar residues" evidence="8">
    <location>
        <begin position="157"/>
        <end position="168"/>
    </location>
</feature>
<evidence type="ECO:0000256" key="4">
    <source>
        <dbReference type="ARBA" id="ARBA00023239"/>
    </source>
</evidence>
<feature type="compositionally biased region" description="Basic residues" evidence="8">
    <location>
        <begin position="189"/>
        <end position="203"/>
    </location>
</feature>
<name>B7QA69_IXOSC</name>
<evidence type="ECO:0000256" key="7">
    <source>
        <dbReference type="PIRSR" id="PIRSR011789-1"/>
    </source>
</evidence>
<organism>
    <name type="scientific">Ixodes scapularis</name>
    <name type="common">Black-legged tick</name>
    <name type="synonym">Deer tick</name>
    <dbReference type="NCBI Taxonomy" id="6945"/>
    <lineage>
        <taxon>Eukaryota</taxon>
        <taxon>Metazoa</taxon>
        <taxon>Ecdysozoa</taxon>
        <taxon>Arthropoda</taxon>
        <taxon>Chelicerata</taxon>
        <taxon>Arachnida</taxon>
        <taxon>Acari</taxon>
        <taxon>Parasitiformes</taxon>
        <taxon>Ixodida</taxon>
        <taxon>Ixodoidea</taxon>
        <taxon>Ixodidae</taxon>
        <taxon>Ixodinae</taxon>
        <taxon>Ixodes</taxon>
    </lineage>
</organism>
<dbReference type="GO" id="GO:0003676">
    <property type="term" value="F:nucleic acid binding"/>
    <property type="evidence" value="ECO:0007669"/>
    <property type="project" value="InterPro"/>
</dbReference>
<dbReference type="Gene3D" id="3.40.1350.10">
    <property type="match status" value="1"/>
</dbReference>
<accession>B7QA69</accession>
<evidence type="ECO:0000256" key="8">
    <source>
        <dbReference type="SAM" id="MobiDB-lite"/>
    </source>
</evidence>
<reference evidence="10 12" key="1">
    <citation type="submission" date="2008-03" db="EMBL/GenBank/DDBJ databases">
        <title>Annotation of Ixodes scapularis.</title>
        <authorList>
            <consortium name="Ixodes scapularis Genome Project Consortium"/>
            <person name="Caler E."/>
            <person name="Hannick L.I."/>
            <person name="Bidwell S."/>
            <person name="Joardar V."/>
            <person name="Thiagarajan M."/>
            <person name="Amedeo P."/>
            <person name="Galinsky K.J."/>
            <person name="Schobel S."/>
            <person name="Inman J."/>
            <person name="Hostetler J."/>
            <person name="Miller J."/>
            <person name="Hammond M."/>
            <person name="Megy K."/>
            <person name="Lawson D."/>
            <person name="Kodira C."/>
            <person name="Sutton G."/>
            <person name="Meyer J."/>
            <person name="Hill C.A."/>
            <person name="Birren B."/>
            <person name="Nene V."/>
            <person name="Collins F."/>
            <person name="Alarcon-Chaidez F."/>
            <person name="Wikel S."/>
            <person name="Strausberg R."/>
        </authorList>
    </citation>
    <scope>NUCLEOTIDE SEQUENCE [LARGE SCALE GENOMIC DNA]</scope>
    <source>
        <strain evidence="12">Wikel</strain>
        <strain evidence="10">Wikel colony</strain>
    </source>
</reference>
<dbReference type="HOGENOM" id="CLU_046429_1_0_1"/>
<dbReference type="GO" id="GO:0008033">
    <property type="term" value="P:tRNA processing"/>
    <property type="evidence" value="ECO:0000318"/>
    <property type="project" value="GO_Central"/>
</dbReference>
<evidence type="ECO:0000313" key="11">
    <source>
        <dbReference type="EnsemblMetazoa" id="ISCW013300-PA"/>
    </source>
</evidence>